<dbReference type="Proteomes" id="UP000198287">
    <property type="component" value="Unassembled WGS sequence"/>
</dbReference>
<gene>
    <name evidence="2" type="ORF">Fcan01_24214</name>
</gene>
<feature type="transmembrane region" description="Helical" evidence="1">
    <location>
        <begin position="619"/>
        <end position="640"/>
    </location>
</feature>
<proteinExistence type="predicted"/>
<dbReference type="AlphaFoldDB" id="A0A226D7Z5"/>
<sequence>MNLGYIGVLLNFVCAPFSKLSVSYFEDLTIQVCNYHKFEDNLKNPCPPNIWTNSTIYNKEAFRKLDQSVEFRLLSNPESLGKFLNVILHEGEENAVGAFQFLKALGTFVTKFATALSEFAVERHPDMVATRSPMLSFMNQIGFTPDQPDTYEDVLAFNLLHPFEREFVPENWTSLPKIHKFEEARAKELMETYQQELAKGYEKELVKCGRTVWVDTVVPLKKKLDYLSSRGKNPRTQKTMSLTSFLNMLNYCTIQVFYEHMSFTYWDISYTELQNVNFNLNFNLVMEDLSDPKNRYVQADVASTGGNGIIPNFPFSVNKFNLVFSNCHVALLFAPPVNPIHVMWGMAAFSEDPDFLIIIDRYPGRIHWIFNYYFAQTSKFGVRSIILYYNVTSNTLSIVCQTCNPPQKITNQNDPGILPKTLIAINERTLLNFLRRYKQLKTNLHIHSLYFNPFGNRKYWDIPCSLRHCGLDTPPASCPISEIMIRLNFSTITSSKNVIGHVVPNQILSGRKLEEKFLMPGTVLRSSWLKHSIEVKKVQYAIYALPIELNAKFLLSIFDYWSFFILILFGGCFSLIIFINREFVFVPIIWTISIFLQQGTCVVIKPADPKKFVRLRVSITYLVIVIWLFNAFFVGSMFGGEFYSLFTSNRVPINLPKDADELVKAKEIPIYSFRTTHIVDKNRKVSTLKEVIIPTMLNSTGYSRQFRNMLSDLQARIEWTMENQFEVALLLSLNKITSMKRPLIFAVIDPSDGIEQMENFMGLFRHYFIIPSNEEHLGVVMLPWITSRNRFGVIFEEHLGYLTEAGILVMWEKNYNKFMSLDRVFLYHQRKVRQGVQEKNYTNYFQKVVSGRKESNSAEVAKEGQGIGREKITTLFILYAVFIGAST</sequence>
<name>A0A226D7Z5_FOLCA</name>
<reference evidence="2 3" key="1">
    <citation type="submission" date="2015-12" db="EMBL/GenBank/DDBJ databases">
        <title>The genome of Folsomia candida.</title>
        <authorList>
            <person name="Faddeeva A."/>
            <person name="Derks M.F."/>
            <person name="Anvar Y."/>
            <person name="Smit S."/>
            <person name="Van Straalen N."/>
            <person name="Roelofs D."/>
        </authorList>
    </citation>
    <scope>NUCLEOTIDE SEQUENCE [LARGE SCALE GENOMIC DNA]</scope>
    <source>
        <strain evidence="2 3">VU population</strain>
        <tissue evidence="2">Whole body</tissue>
    </source>
</reference>
<comment type="caution">
    <text evidence="2">The sequence shown here is derived from an EMBL/GenBank/DDBJ whole genome shotgun (WGS) entry which is preliminary data.</text>
</comment>
<protein>
    <submittedName>
        <fullName evidence="2">Uncharacterized protein</fullName>
    </submittedName>
</protein>
<organism evidence="2 3">
    <name type="scientific">Folsomia candida</name>
    <name type="common">Springtail</name>
    <dbReference type="NCBI Taxonomy" id="158441"/>
    <lineage>
        <taxon>Eukaryota</taxon>
        <taxon>Metazoa</taxon>
        <taxon>Ecdysozoa</taxon>
        <taxon>Arthropoda</taxon>
        <taxon>Hexapoda</taxon>
        <taxon>Collembola</taxon>
        <taxon>Entomobryomorpha</taxon>
        <taxon>Isotomoidea</taxon>
        <taxon>Isotomidae</taxon>
        <taxon>Proisotominae</taxon>
        <taxon>Folsomia</taxon>
    </lineage>
</organism>
<keyword evidence="1" id="KW-1133">Transmembrane helix</keyword>
<keyword evidence="1" id="KW-0472">Membrane</keyword>
<dbReference type="EMBL" id="LNIX01000031">
    <property type="protein sequence ID" value="OXA40998.1"/>
    <property type="molecule type" value="Genomic_DNA"/>
</dbReference>
<keyword evidence="1" id="KW-0812">Transmembrane</keyword>
<evidence type="ECO:0000256" key="1">
    <source>
        <dbReference type="SAM" id="Phobius"/>
    </source>
</evidence>
<accession>A0A226D7Z5</accession>
<keyword evidence="3" id="KW-1185">Reference proteome</keyword>
<feature type="transmembrane region" description="Helical" evidence="1">
    <location>
        <begin position="560"/>
        <end position="579"/>
    </location>
</feature>
<evidence type="ECO:0000313" key="2">
    <source>
        <dbReference type="EMBL" id="OXA40998.1"/>
    </source>
</evidence>
<evidence type="ECO:0000313" key="3">
    <source>
        <dbReference type="Proteomes" id="UP000198287"/>
    </source>
</evidence>